<evidence type="ECO:0000256" key="16">
    <source>
        <dbReference type="ARBA" id="ARBA00044975"/>
    </source>
</evidence>
<dbReference type="Pfam" id="PF00817">
    <property type="entry name" value="IMS"/>
    <property type="match status" value="1"/>
</dbReference>
<evidence type="ECO:0000256" key="10">
    <source>
        <dbReference type="ARBA" id="ARBA00022771"/>
    </source>
</evidence>
<dbReference type="InterPro" id="IPR043502">
    <property type="entry name" value="DNA/RNA_pol_sf"/>
</dbReference>
<proteinExistence type="inferred from homology"/>
<evidence type="ECO:0000313" key="19">
    <source>
        <dbReference type="EMBL" id="KAJ8965242.1"/>
    </source>
</evidence>
<dbReference type="InterPro" id="IPR001126">
    <property type="entry name" value="UmuC"/>
</dbReference>
<name>A0AAV8ZME5_9CUCU</name>
<dbReference type="PROSITE" id="PS50173">
    <property type="entry name" value="UMUC"/>
    <property type="match status" value="1"/>
</dbReference>
<keyword evidence="14" id="KW-0234">DNA repair</keyword>
<evidence type="ECO:0000256" key="12">
    <source>
        <dbReference type="ARBA" id="ARBA00022842"/>
    </source>
</evidence>
<keyword evidence="8" id="KW-0479">Metal-binding</keyword>
<comment type="cofactor">
    <cofactor evidence="1">
        <name>Mn(2+)</name>
        <dbReference type="ChEBI" id="CHEBI:29035"/>
    </cofactor>
</comment>
<dbReference type="GO" id="GO:0009411">
    <property type="term" value="P:response to UV"/>
    <property type="evidence" value="ECO:0007669"/>
    <property type="project" value="UniProtKB-ARBA"/>
</dbReference>
<dbReference type="GO" id="GO:0035861">
    <property type="term" value="C:site of double-strand break"/>
    <property type="evidence" value="ECO:0007669"/>
    <property type="project" value="TreeGrafter"/>
</dbReference>
<dbReference type="Gene3D" id="3.30.1490.100">
    <property type="entry name" value="DNA polymerase, Y-family, little finger domain"/>
    <property type="match status" value="1"/>
</dbReference>
<evidence type="ECO:0000256" key="14">
    <source>
        <dbReference type="ARBA" id="ARBA00023204"/>
    </source>
</evidence>
<keyword evidence="9" id="KW-0227">DNA damage</keyword>
<dbReference type="GO" id="GO:0005634">
    <property type="term" value="C:nucleus"/>
    <property type="evidence" value="ECO:0007669"/>
    <property type="project" value="UniProtKB-SubCell"/>
</dbReference>
<evidence type="ECO:0000256" key="15">
    <source>
        <dbReference type="ARBA" id="ARBA00023242"/>
    </source>
</evidence>
<comment type="similarity">
    <text evidence="4">Belongs to the DNA polymerase type-Y family.</text>
</comment>
<dbReference type="FunFam" id="3.30.1490.100:FF:000007">
    <property type="entry name" value="DNA polymerase eta"/>
    <property type="match status" value="1"/>
</dbReference>
<evidence type="ECO:0000256" key="13">
    <source>
        <dbReference type="ARBA" id="ARBA00022843"/>
    </source>
</evidence>
<dbReference type="EC" id="2.7.7.7" evidence="5"/>
<keyword evidence="15" id="KW-0539">Nucleus</keyword>
<evidence type="ECO:0000256" key="2">
    <source>
        <dbReference type="ARBA" id="ARBA00001946"/>
    </source>
</evidence>
<keyword evidence="10" id="KW-0863">Zinc-finger</keyword>
<keyword evidence="6" id="KW-0808">Transferase</keyword>
<comment type="subcellular location">
    <subcellularLocation>
        <location evidence="3">Nucleus</location>
    </subcellularLocation>
</comment>
<comment type="caution">
    <text evidence="19">The sequence shown here is derived from an EMBL/GenBank/DDBJ whole genome shotgun (WGS) entry which is preliminary data.</text>
</comment>
<sequence length="538" mass="60649">MAHTERVVILVDMDCFYCQVEEKLDLSLEGKPIAVVQYNAWRGGGIIAVNYPAREKGVTRHMRGDEAKQKCPEIVLARVPEVRGKADLTKYREAGKRVAEVLQTFTPLLERASVDEAYLDVTEVVRKRMNQDFEKVCIDNMQNTYVVGCDTKDFLYNVHNDKEYSESNCRLAMGGLIAEEIRANIYNKTGYKCSAGIAHNKILAKLVCGLHKPNKQTIIPQESVPELYKHLPLRKVKSLGGKFGDALSEQLKITNMGELIRFSERELTKRFDGKTANWLYNVARGIDLEPVTVRLISKSIGCCKKFPGRNALITSESVEHWTSELASEISERLSKDLEENNRRAKQMVVSFAQEINKGDVSSSRTLPLNTYDQIKIAQCAFDTIKKFCLRADGTYKIKFLGISVGNFEENKNTSNITAFFKTIRDSKNLEKSPVSTKTINKENMSFPTIPILGEFQLSPESVENKVCTDLNSTLSKSVLSLNEIITEEKSSDDDDGNVSIYSATTEELNEDTKSLIYYEDIYPESIASQPVFKKNILT</sequence>
<dbReference type="PIRSF" id="PIRSF036603">
    <property type="entry name" value="DPol_eta"/>
    <property type="match status" value="1"/>
</dbReference>
<evidence type="ECO:0000256" key="3">
    <source>
        <dbReference type="ARBA" id="ARBA00004123"/>
    </source>
</evidence>
<dbReference type="EMBL" id="JANEYF010001270">
    <property type="protein sequence ID" value="KAJ8965242.1"/>
    <property type="molecule type" value="Genomic_DNA"/>
</dbReference>
<evidence type="ECO:0000256" key="9">
    <source>
        <dbReference type="ARBA" id="ARBA00022763"/>
    </source>
</evidence>
<dbReference type="GO" id="GO:0008270">
    <property type="term" value="F:zinc ion binding"/>
    <property type="evidence" value="ECO:0007669"/>
    <property type="project" value="UniProtKB-KW"/>
</dbReference>
<evidence type="ECO:0000256" key="5">
    <source>
        <dbReference type="ARBA" id="ARBA00012417"/>
    </source>
</evidence>
<comment type="cofactor">
    <cofactor evidence="2">
        <name>Mg(2+)</name>
        <dbReference type="ChEBI" id="CHEBI:18420"/>
    </cofactor>
</comment>
<dbReference type="Gene3D" id="3.30.70.270">
    <property type="match status" value="1"/>
</dbReference>
<gene>
    <name evidence="19" type="ORF">NQ314_004254</name>
</gene>
<evidence type="ECO:0000256" key="11">
    <source>
        <dbReference type="ARBA" id="ARBA00022833"/>
    </source>
</evidence>
<dbReference type="Proteomes" id="UP001162156">
    <property type="component" value="Unassembled WGS sequence"/>
</dbReference>
<dbReference type="SUPFAM" id="SSF56672">
    <property type="entry name" value="DNA/RNA polymerases"/>
    <property type="match status" value="1"/>
</dbReference>
<keyword evidence="12" id="KW-0460">Magnesium</keyword>
<dbReference type="GO" id="GO:0003684">
    <property type="term" value="F:damaged DNA binding"/>
    <property type="evidence" value="ECO:0007669"/>
    <property type="project" value="InterPro"/>
</dbReference>
<dbReference type="InterPro" id="IPR036775">
    <property type="entry name" value="DNA_pol_Y-fam_lit_finger_sf"/>
</dbReference>
<dbReference type="PANTHER" id="PTHR45873">
    <property type="entry name" value="DNA POLYMERASE ETA"/>
    <property type="match status" value="1"/>
</dbReference>
<dbReference type="GO" id="GO:0003887">
    <property type="term" value="F:DNA-directed DNA polymerase activity"/>
    <property type="evidence" value="ECO:0007669"/>
    <property type="project" value="UniProtKB-EC"/>
</dbReference>
<organism evidence="19 20">
    <name type="scientific">Rhamnusium bicolor</name>
    <dbReference type="NCBI Taxonomy" id="1586634"/>
    <lineage>
        <taxon>Eukaryota</taxon>
        <taxon>Metazoa</taxon>
        <taxon>Ecdysozoa</taxon>
        <taxon>Arthropoda</taxon>
        <taxon>Hexapoda</taxon>
        <taxon>Insecta</taxon>
        <taxon>Pterygota</taxon>
        <taxon>Neoptera</taxon>
        <taxon>Endopterygota</taxon>
        <taxon>Coleoptera</taxon>
        <taxon>Polyphaga</taxon>
        <taxon>Cucujiformia</taxon>
        <taxon>Chrysomeloidea</taxon>
        <taxon>Cerambycidae</taxon>
        <taxon>Lepturinae</taxon>
        <taxon>Rhagiini</taxon>
        <taxon>Rhamnusium</taxon>
    </lineage>
</organism>
<dbReference type="InterPro" id="IPR043128">
    <property type="entry name" value="Rev_trsase/Diguanyl_cyclase"/>
</dbReference>
<evidence type="ECO:0000256" key="17">
    <source>
        <dbReference type="ARBA" id="ARBA00049244"/>
    </source>
</evidence>
<dbReference type="AlphaFoldDB" id="A0AAV8ZME5"/>
<dbReference type="FunFam" id="3.40.1170.60:FF:000003">
    <property type="entry name" value="DNA polymerase eta"/>
    <property type="match status" value="1"/>
</dbReference>
<keyword evidence="11" id="KW-0862">Zinc</keyword>
<keyword evidence="7" id="KW-0548">Nucleotidyltransferase</keyword>
<dbReference type="Gene3D" id="1.10.150.20">
    <property type="entry name" value="5' to 3' exonuclease, C-terminal subdomain"/>
    <property type="match status" value="1"/>
</dbReference>
<feature type="domain" description="UmuC" evidence="18">
    <location>
        <begin position="8"/>
        <end position="240"/>
    </location>
</feature>
<dbReference type="InterPro" id="IPR052230">
    <property type="entry name" value="DNA_polymerase_eta"/>
</dbReference>
<dbReference type="Pfam" id="PF11799">
    <property type="entry name" value="IMS_C"/>
    <property type="match status" value="1"/>
</dbReference>
<keyword evidence="20" id="KW-1185">Reference proteome</keyword>
<dbReference type="FunFam" id="1.10.150.20:FF:000014">
    <property type="entry name" value="Polymerase (DNA directed), eta"/>
    <property type="match status" value="1"/>
</dbReference>
<keyword evidence="13" id="KW-0832">Ubl conjugation</keyword>
<evidence type="ECO:0000256" key="4">
    <source>
        <dbReference type="ARBA" id="ARBA00010945"/>
    </source>
</evidence>
<dbReference type="GO" id="GO:0006281">
    <property type="term" value="P:DNA repair"/>
    <property type="evidence" value="ECO:0007669"/>
    <property type="project" value="UniProtKB-KW"/>
</dbReference>
<evidence type="ECO:0000313" key="20">
    <source>
        <dbReference type="Proteomes" id="UP001162156"/>
    </source>
</evidence>
<protein>
    <recommendedName>
        <fullName evidence="16">DNA polymerase eta</fullName>
        <ecNumber evidence="5">2.7.7.7</ecNumber>
    </recommendedName>
</protein>
<evidence type="ECO:0000259" key="18">
    <source>
        <dbReference type="PROSITE" id="PS50173"/>
    </source>
</evidence>
<dbReference type="InterPro" id="IPR017961">
    <property type="entry name" value="DNA_pol_Y-fam_little_finger"/>
</dbReference>
<dbReference type="Gene3D" id="3.40.1170.60">
    <property type="match status" value="1"/>
</dbReference>
<comment type="catalytic activity">
    <reaction evidence="17">
        <text>DNA(n) + a 2'-deoxyribonucleoside 5'-triphosphate = DNA(n+1) + diphosphate</text>
        <dbReference type="Rhea" id="RHEA:22508"/>
        <dbReference type="Rhea" id="RHEA-COMP:17339"/>
        <dbReference type="Rhea" id="RHEA-COMP:17340"/>
        <dbReference type="ChEBI" id="CHEBI:33019"/>
        <dbReference type="ChEBI" id="CHEBI:61560"/>
        <dbReference type="ChEBI" id="CHEBI:173112"/>
        <dbReference type="EC" id="2.7.7.7"/>
    </reaction>
</comment>
<dbReference type="GO" id="GO:0005657">
    <property type="term" value="C:replication fork"/>
    <property type="evidence" value="ECO:0007669"/>
    <property type="project" value="TreeGrafter"/>
</dbReference>
<dbReference type="Pfam" id="PF21704">
    <property type="entry name" value="POLH-Rev1_HhH"/>
    <property type="match status" value="1"/>
</dbReference>
<evidence type="ECO:0000256" key="8">
    <source>
        <dbReference type="ARBA" id="ARBA00022723"/>
    </source>
</evidence>
<dbReference type="PANTHER" id="PTHR45873:SF1">
    <property type="entry name" value="DNA POLYMERASE ETA"/>
    <property type="match status" value="1"/>
</dbReference>
<accession>A0AAV8ZME5</accession>
<dbReference type="GO" id="GO:0042276">
    <property type="term" value="P:error-prone translesion synthesis"/>
    <property type="evidence" value="ECO:0007669"/>
    <property type="project" value="TreeGrafter"/>
</dbReference>
<reference evidence="19" key="1">
    <citation type="journal article" date="2023" name="Insect Mol. Biol.">
        <title>Genome sequencing provides insights into the evolution of gene families encoding plant cell wall-degrading enzymes in longhorned beetles.</title>
        <authorList>
            <person name="Shin N.R."/>
            <person name="Okamura Y."/>
            <person name="Kirsch R."/>
            <person name="Pauchet Y."/>
        </authorList>
    </citation>
    <scope>NUCLEOTIDE SEQUENCE</scope>
    <source>
        <strain evidence="19">RBIC_L_NR</strain>
    </source>
</reference>
<evidence type="ECO:0000256" key="6">
    <source>
        <dbReference type="ARBA" id="ARBA00022679"/>
    </source>
</evidence>
<dbReference type="SUPFAM" id="SSF100879">
    <property type="entry name" value="Lesion bypass DNA polymerase (Y-family), little finger domain"/>
    <property type="match status" value="1"/>
</dbReference>
<evidence type="ECO:0000256" key="1">
    <source>
        <dbReference type="ARBA" id="ARBA00001936"/>
    </source>
</evidence>
<evidence type="ECO:0000256" key="7">
    <source>
        <dbReference type="ARBA" id="ARBA00022695"/>
    </source>
</evidence>